<accession>A0ABS3CA99</accession>
<name>A0ABS3CA99_9BACT</name>
<feature type="transmembrane region" description="Helical" evidence="1">
    <location>
        <begin position="148"/>
        <end position="172"/>
    </location>
</feature>
<keyword evidence="1" id="KW-1133">Transmembrane helix</keyword>
<feature type="transmembrane region" description="Helical" evidence="1">
    <location>
        <begin position="116"/>
        <end position="136"/>
    </location>
</feature>
<evidence type="ECO:0000313" key="2">
    <source>
        <dbReference type="EMBL" id="MBN7813461.1"/>
    </source>
</evidence>
<dbReference type="Pfam" id="PF10067">
    <property type="entry name" value="DUF2306"/>
    <property type="match status" value="1"/>
</dbReference>
<feature type="transmembrane region" description="Helical" evidence="1">
    <location>
        <begin position="178"/>
        <end position="200"/>
    </location>
</feature>
<keyword evidence="1" id="KW-0812">Transmembrane</keyword>
<protein>
    <submittedName>
        <fullName evidence="2">DUF2306 domain-containing protein</fullName>
    </submittedName>
</protein>
<sequence length="214" mass="24262">MTAITKKVAWWVFALLAIGVGCYPALYFFAPGDFGVLQSKPAHLLADPVWYAAFYTHILLGGVALLIGWIQFDRDLQKRRPKLHKRIGMGYVTAVFFSSLAGIYIGFFATGGLVSASGFVSLGVVWLGTTMVGWYTAKKHRYDVHEDWMTFSYAATFAAVTLRIWLPILIVLHQGQFLPAYLIVAWLCWVPNMLVAFWLVRRRRKALLQVTLRR</sequence>
<comment type="caution">
    <text evidence="2">The sequence shown here is derived from an EMBL/GenBank/DDBJ whole genome shotgun (WGS) entry which is preliminary data.</text>
</comment>
<proteinExistence type="predicted"/>
<dbReference type="EMBL" id="JAFKCT010000014">
    <property type="protein sequence ID" value="MBN7813461.1"/>
    <property type="molecule type" value="Genomic_DNA"/>
</dbReference>
<feature type="transmembrane region" description="Helical" evidence="1">
    <location>
        <begin position="49"/>
        <end position="70"/>
    </location>
</feature>
<keyword evidence="3" id="KW-1185">Reference proteome</keyword>
<feature type="transmembrane region" description="Helical" evidence="1">
    <location>
        <begin position="91"/>
        <end position="110"/>
    </location>
</feature>
<dbReference type="PROSITE" id="PS51257">
    <property type="entry name" value="PROKAR_LIPOPROTEIN"/>
    <property type="match status" value="1"/>
</dbReference>
<dbReference type="Proteomes" id="UP000664317">
    <property type="component" value="Unassembled WGS sequence"/>
</dbReference>
<keyword evidence="1" id="KW-0472">Membrane</keyword>
<evidence type="ECO:0000313" key="3">
    <source>
        <dbReference type="Proteomes" id="UP000664317"/>
    </source>
</evidence>
<gene>
    <name evidence="2" type="ORF">J0A68_21070</name>
</gene>
<dbReference type="RefSeq" id="WP_206580237.1">
    <property type="nucleotide sequence ID" value="NZ_JAFKCT010000014.1"/>
</dbReference>
<evidence type="ECO:0000256" key="1">
    <source>
        <dbReference type="SAM" id="Phobius"/>
    </source>
</evidence>
<reference evidence="2 3" key="1">
    <citation type="submission" date="2021-03" db="EMBL/GenBank/DDBJ databases">
        <title>novel species isolated from a fishpond in China.</title>
        <authorList>
            <person name="Lu H."/>
            <person name="Cai Z."/>
        </authorList>
    </citation>
    <scope>NUCLEOTIDE SEQUENCE [LARGE SCALE GENOMIC DNA]</scope>
    <source>
        <strain evidence="2 3">H41</strain>
    </source>
</reference>
<organism evidence="2 3">
    <name type="scientific">Algoriphagus oliviformis</name>
    <dbReference type="NCBI Taxonomy" id="2811231"/>
    <lineage>
        <taxon>Bacteria</taxon>
        <taxon>Pseudomonadati</taxon>
        <taxon>Bacteroidota</taxon>
        <taxon>Cytophagia</taxon>
        <taxon>Cytophagales</taxon>
        <taxon>Cyclobacteriaceae</taxon>
        <taxon>Algoriphagus</taxon>
    </lineage>
</organism>
<feature type="transmembrane region" description="Helical" evidence="1">
    <location>
        <begin position="9"/>
        <end position="29"/>
    </location>
</feature>
<dbReference type="InterPro" id="IPR018750">
    <property type="entry name" value="DUF2306_membrane"/>
</dbReference>